<proteinExistence type="predicted"/>
<dbReference type="RefSeq" id="WP_109333032.1">
    <property type="nucleotide sequence ID" value="NZ_CP021354.1"/>
</dbReference>
<organism evidence="1 2">
    <name type="scientific">Rhodococcus oxybenzonivorans</name>
    <dbReference type="NCBI Taxonomy" id="1990687"/>
    <lineage>
        <taxon>Bacteria</taxon>
        <taxon>Bacillati</taxon>
        <taxon>Actinomycetota</taxon>
        <taxon>Actinomycetes</taxon>
        <taxon>Mycobacteriales</taxon>
        <taxon>Nocardiaceae</taxon>
        <taxon>Rhodococcus</taxon>
    </lineage>
</organism>
<dbReference type="EMBL" id="CP021354">
    <property type="protein sequence ID" value="AWK74266.1"/>
    <property type="molecule type" value="Genomic_DNA"/>
</dbReference>
<evidence type="ECO:0000313" key="2">
    <source>
        <dbReference type="Proteomes" id="UP000245711"/>
    </source>
</evidence>
<dbReference type="Proteomes" id="UP000245711">
    <property type="component" value="Chromosome"/>
</dbReference>
<protein>
    <submittedName>
        <fullName evidence="1">Uncharacterized protein</fullName>
    </submittedName>
</protein>
<reference evidence="1 2" key="1">
    <citation type="submission" date="2017-05" db="EMBL/GenBank/DDBJ databases">
        <title>Isolation of Rhodococcus sp. S2-17 biodegrading of BP-3.</title>
        <authorList>
            <person name="Lee Y."/>
            <person name="Kim K.H."/>
            <person name="Chun B.H."/>
            <person name="Jung H.S."/>
            <person name="Jeon C.O."/>
        </authorList>
    </citation>
    <scope>NUCLEOTIDE SEQUENCE [LARGE SCALE GENOMIC DNA]</scope>
    <source>
        <strain evidence="1 2">S2-17</strain>
    </source>
</reference>
<accession>A0A2S2C045</accession>
<keyword evidence="2" id="KW-1185">Reference proteome</keyword>
<gene>
    <name evidence="1" type="ORF">CBI38_24640</name>
</gene>
<name>A0A2S2C045_9NOCA</name>
<evidence type="ECO:0000313" key="1">
    <source>
        <dbReference type="EMBL" id="AWK74266.1"/>
    </source>
</evidence>
<dbReference type="AlphaFoldDB" id="A0A2S2C045"/>
<sequence>MPDAVLSAAGKLRVAYKNAADDETINRLRAVMHAQRAIALIRKTSCIPFPEDLVSEIADAARGSA</sequence>
<dbReference type="KEGG" id="roz:CBI38_24640"/>